<sequence>MNDFVVVKVKPGSSKGPLVETGPDGDLTIYVRERAVEGKANDAVIRLLATHLRLPPSRVELVSGKTSRLKRFRVHRAASPTDDTRT</sequence>
<dbReference type="InterPro" id="IPR003746">
    <property type="entry name" value="DUF167"/>
</dbReference>
<evidence type="ECO:0000256" key="2">
    <source>
        <dbReference type="HAMAP-Rule" id="MF_00634"/>
    </source>
</evidence>
<dbReference type="RefSeq" id="WP_369738694.1">
    <property type="nucleotide sequence ID" value="NZ_JBGEDP010000001.1"/>
</dbReference>
<dbReference type="Proteomes" id="UP001564760">
    <property type="component" value="Unassembled WGS sequence"/>
</dbReference>
<evidence type="ECO:0000313" key="3">
    <source>
        <dbReference type="EMBL" id="MEY8016313.1"/>
    </source>
</evidence>
<keyword evidence="4" id="KW-1185">Reference proteome</keyword>
<dbReference type="Pfam" id="PF02594">
    <property type="entry name" value="DUF167"/>
    <property type="match status" value="1"/>
</dbReference>
<dbReference type="SUPFAM" id="SSF69786">
    <property type="entry name" value="YggU-like"/>
    <property type="match status" value="1"/>
</dbReference>
<dbReference type="Gene3D" id="3.30.1200.10">
    <property type="entry name" value="YggU-like"/>
    <property type="match status" value="1"/>
</dbReference>
<organism evidence="3 4">
    <name type="scientific">Mycobacterium servetii</name>
    <dbReference type="NCBI Taxonomy" id="3237418"/>
    <lineage>
        <taxon>Bacteria</taxon>
        <taxon>Bacillati</taxon>
        <taxon>Actinomycetota</taxon>
        <taxon>Actinomycetes</taxon>
        <taxon>Mycobacteriales</taxon>
        <taxon>Mycobacteriaceae</taxon>
        <taxon>Mycobacterium</taxon>
    </lineage>
</organism>
<comment type="similarity">
    <text evidence="1 2">Belongs to the UPF0235 family.</text>
</comment>
<comment type="caution">
    <text evidence="3">The sequence shown here is derived from an EMBL/GenBank/DDBJ whole genome shotgun (WGS) entry which is preliminary data.</text>
</comment>
<gene>
    <name evidence="3" type="ORF">AB8998_15565</name>
</gene>
<evidence type="ECO:0000313" key="4">
    <source>
        <dbReference type="Proteomes" id="UP001564760"/>
    </source>
</evidence>
<dbReference type="HAMAP" id="MF_00634">
    <property type="entry name" value="UPF0235"/>
    <property type="match status" value="1"/>
</dbReference>
<accession>A0ABV4C196</accession>
<dbReference type="EMBL" id="JBGEDP010000001">
    <property type="protein sequence ID" value="MEY8016313.1"/>
    <property type="molecule type" value="Genomic_DNA"/>
</dbReference>
<reference evidence="3 4" key="1">
    <citation type="submission" date="2024-08" db="EMBL/GenBank/DDBJ databases">
        <title>Mycobacterium servetensis sp. nov., a novel rapid-growing mycobacterial species recovered from a human patient in Zaragoza, Spain.</title>
        <authorList>
            <person name="Tristancho-Baro A.I."/>
            <person name="Buenestado-Serrano S."/>
            <person name="Garcia De Viedma D."/>
            <person name="Milagro-Beamonte A."/>
            <person name="Burillo N."/>
            <person name="Sanz S."/>
            <person name="Lopez-Calleja A.I."/>
            <person name="Penas-Utrilla D."/>
            <person name="Guardingo M."/>
            <person name="Garcia M.J."/>
            <person name="Vinuelas-Bayon J."/>
        </authorList>
    </citation>
    <scope>NUCLEOTIDE SEQUENCE [LARGE SCALE GENOMIC DNA]</scope>
    <source>
        <strain evidence="4">HUMS_12744610</strain>
    </source>
</reference>
<protein>
    <recommendedName>
        <fullName evidence="2">UPF0235 protein AB8998_15565</fullName>
    </recommendedName>
</protein>
<dbReference type="NCBIfam" id="TIGR00251">
    <property type="entry name" value="DUF167 family protein"/>
    <property type="match status" value="1"/>
</dbReference>
<evidence type="ECO:0000256" key="1">
    <source>
        <dbReference type="ARBA" id="ARBA00010364"/>
    </source>
</evidence>
<proteinExistence type="inferred from homology"/>
<name>A0ABV4C196_9MYCO</name>
<dbReference type="InterPro" id="IPR036591">
    <property type="entry name" value="YggU-like_sf"/>
</dbReference>
<dbReference type="SMART" id="SM01152">
    <property type="entry name" value="DUF167"/>
    <property type="match status" value="1"/>
</dbReference>